<proteinExistence type="predicted"/>
<evidence type="ECO:0000256" key="1">
    <source>
        <dbReference type="SAM" id="MobiDB-lite"/>
    </source>
</evidence>
<name>A0A3Q8CQ18_9LACO</name>
<dbReference type="PROSITE" id="PS51257">
    <property type="entry name" value="PROKAR_LIPOPROTEIN"/>
    <property type="match status" value="1"/>
</dbReference>
<evidence type="ECO:0000313" key="2">
    <source>
        <dbReference type="EMBL" id="AUJ33111.1"/>
    </source>
</evidence>
<protein>
    <recommendedName>
        <fullName evidence="4">Lipoprotein</fullName>
    </recommendedName>
</protein>
<evidence type="ECO:0000313" key="3">
    <source>
        <dbReference type="Proteomes" id="UP000324497"/>
    </source>
</evidence>
<dbReference type="GeneID" id="78522728"/>
<dbReference type="EMBL" id="CP018180">
    <property type="protein sequence ID" value="AUJ33111.1"/>
    <property type="molecule type" value="Genomic_DNA"/>
</dbReference>
<dbReference type="KEGG" id="lng:BSQ50_11480"/>
<accession>A0A3Q8CQ18</accession>
<keyword evidence="3" id="KW-1185">Reference proteome</keyword>
<reference evidence="2 3" key="1">
    <citation type="submission" date="2016-11" db="EMBL/GenBank/DDBJ databases">
        <title>Interaction between Lactobacillus species and yeast in water kefir.</title>
        <authorList>
            <person name="Behr J."/>
            <person name="Xu D."/>
            <person name="Vogel R.F."/>
        </authorList>
    </citation>
    <scope>NUCLEOTIDE SEQUENCE [LARGE SCALE GENOMIC DNA]</scope>
    <source>
        <strain evidence="2 3">TMW 1.1827</strain>
    </source>
</reference>
<dbReference type="Proteomes" id="UP000324497">
    <property type="component" value="Chromosome"/>
</dbReference>
<dbReference type="RefSeq" id="WP_057884918.1">
    <property type="nucleotide sequence ID" value="NZ_CP018180.1"/>
</dbReference>
<sequence>MKKQLLVLTTLLVLGGCSFSRNKTAKSSLSVSSSTSEVKHHSTGSDSSHTSYSNSTTSQRATTSSSSSVTNQATNVSRVTLMNQQLMRSLGQVPLPQTDGLENGSNRLNVYYQGDSNNFTINYSVGSRAKKFNDATLKQENPYAVYTKKTYESETTARQQIGYRSATEFKGLPTVDLGDELTGTIDAGAGQQYLSWYEGNWFLTVHATTVNQGDPQSLAKEVVSFLAKNSLPAPENYGRVSFQTAIVERQREQLIIWQKGNAVYQLQTHTPQTALKMAVSIK</sequence>
<evidence type="ECO:0008006" key="4">
    <source>
        <dbReference type="Google" id="ProtNLM"/>
    </source>
</evidence>
<feature type="region of interest" description="Disordered" evidence="1">
    <location>
        <begin position="26"/>
        <end position="75"/>
    </location>
</feature>
<organism evidence="2 3">
    <name type="scientific">Liquorilactobacillus nagelii</name>
    <dbReference type="NCBI Taxonomy" id="82688"/>
    <lineage>
        <taxon>Bacteria</taxon>
        <taxon>Bacillati</taxon>
        <taxon>Bacillota</taxon>
        <taxon>Bacilli</taxon>
        <taxon>Lactobacillales</taxon>
        <taxon>Lactobacillaceae</taxon>
        <taxon>Liquorilactobacillus</taxon>
    </lineage>
</organism>
<feature type="compositionally biased region" description="Low complexity" evidence="1">
    <location>
        <begin position="44"/>
        <end position="75"/>
    </location>
</feature>
<dbReference type="AlphaFoldDB" id="A0A3Q8CQ18"/>
<gene>
    <name evidence="2" type="ORF">BSQ50_11480</name>
</gene>
<feature type="compositionally biased region" description="Low complexity" evidence="1">
    <location>
        <begin position="26"/>
        <end position="36"/>
    </location>
</feature>